<keyword evidence="2" id="KW-0808">Transferase</keyword>
<dbReference type="InterPro" id="IPR023213">
    <property type="entry name" value="CAT-like_dom_sf"/>
</dbReference>
<dbReference type="Gene3D" id="3.30.559.10">
    <property type="entry name" value="Chloramphenicol acetyltransferase-like domain"/>
    <property type="match status" value="1"/>
</dbReference>
<organism evidence="6 7">
    <name type="scientific">Vanrija pseudolonga</name>
    <dbReference type="NCBI Taxonomy" id="143232"/>
    <lineage>
        <taxon>Eukaryota</taxon>
        <taxon>Fungi</taxon>
        <taxon>Dikarya</taxon>
        <taxon>Basidiomycota</taxon>
        <taxon>Agaricomycotina</taxon>
        <taxon>Tremellomycetes</taxon>
        <taxon>Trichosporonales</taxon>
        <taxon>Trichosporonaceae</taxon>
        <taxon>Vanrija</taxon>
    </lineage>
</organism>
<evidence type="ECO:0000256" key="3">
    <source>
        <dbReference type="ARBA" id="ARBA00023315"/>
    </source>
</evidence>
<dbReference type="GeneID" id="87804351"/>
<evidence type="ECO:0000256" key="4">
    <source>
        <dbReference type="PIRSR" id="PIRSR600542-1"/>
    </source>
</evidence>
<dbReference type="Gene3D" id="3.30.559.70">
    <property type="entry name" value="Choline/Carnitine o-acyltransferase, domain 2"/>
    <property type="match status" value="1"/>
</dbReference>
<feature type="active site" description="Proton acceptor" evidence="4">
    <location>
        <position position="365"/>
    </location>
</feature>
<dbReference type="InterPro" id="IPR042231">
    <property type="entry name" value="Cho/carn_acyl_trans_2"/>
</dbReference>
<protein>
    <submittedName>
        <fullName evidence="6">Choline O-acetyltransferase</fullName>
    </submittedName>
</protein>
<dbReference type="EMBL" id="CP086714">
    <property type="protein sequence ID" value="WOO77517.1"/>
    <property type="molecule type" value="Genomic_DNA"/>
</dbReference>
<gene>
    <name evidence="6" type="primary">CHAT</name>
    <name evidence="6" type="ORF">LOC62_01G001093</name>
</gene>
<evidence type="ECO:0000259" key="5">
    <source>
        <dbReference type="Pfam" id="PF00755"/>
    </source>
</evidence>
<dbReference type="RefSeq" id="XP_062623549.1">
    <property type="nucleotide sequence ID" value="XM_062767565.1"/>
</dbReference>
<evidence type="ECO:0000256" key="1">
    <source>
        <dbReference type="ARBA" id="ARBA00005232"/>
    </source>
</evidence>
<dbReference type="GO" id="GO:0016746">
    <property type="term" value="F:acyltransferase activity"/>
    <property type="evidence" value="ECO:0007669"/>
    <property type="project" value="UniProtKB-KW"/>
</dbReference>
<proteinExistence type="inferred from homology"/>
<dbReference type="InterPro" id="IPR039551">
    <property type="entry name" value="Cho/carn_acyl_trans"/>
</dbReference>
<dbReference type="Pfam" id="PF00755">
    <property type="entry name" value="Carn_acyltransf"/>
    <property type="match status" value="1"/>
</dbReference>
<name>A0AAF1BFI1_9TREE</name>
<keyword evidence="3" id="KW-0012">Acyltransferase</keyword>
<sequence>MLAARISSRRVLASSSSSSSARVAVACRRHKTTETRPGTFDFQDELPRLPIPSLEDTAVRYLESLEPLLPQDEFKRSVAAVNEFVSPSGLGPVLQERLRAVDAAAPNSWLEDIWLNKAYLEWRGPSYINVNWAAILADNAAVPLVPTSQITKGKPTDVQIDRAARLVTHLLEANDAINKGTFAPDIQRGAPLCMNQYKWQFGTTRIPQPGRDKVVHQYPSTASHVLLQYRNTSVAVPVYNAQRQRATTEQIAAQLRAATAAVDAQIAASGPLPAVANLTAADRDLWTSAREALLQDATNKASLDAAESALFGVCLDVDVDPATLSDPAQNWHTLTHSDAGSNRWFDKAISLVVLPTGRVGVNCEHTPVDALTTGRLLLEAIAKEKRDQRPSAAADGLPPPAVLQWNVSDGVAGQIAEARKGAGALAADLKLRFGDAPFGAKFIKGLGVSPDAFFQVALQTAYLRHHGKAVATYESASLRRFAHGRTETIRSATSAAQAFARAFDDGSASLGDKLALFKNAASTHTALSHAAAGGQGVDRHLLGLRAQLSGDEGAAPSLFTDPGYALSSTFVLSTSNTTPGDQFRGGFAPVTADGYGVNYALDPEDIKFSVSEWKSSGVTDADAFKGTVIQTLNDLHAAGVQAAKQ</sequence>
<dbReference type="Proteomes" id="UP000827549">
    <property type="component" value="Chromosome 1"/>
</dbReference>
<accession>A0AAF1BFI1</accession>
<dbReference type="InterPro" id="IPR000542">
    <property type="entry name" value="Carn_acyl_trans"/>
</dbReference>
<dbReference type="AlphaFoldDB" id="A0AAF1BFI1"/>
<dbReference type="PROSITE" id="PS00439">
    <property type="entry name" value="ACYLTRANSF_C_1"/>
    <property type="match status" value="1"/>
</dbReference>
<reference evidence="6" key="1">
    <citation type="submission" date="2023-10" db="EMBL/GenBank/DDBJ databases">
        <authorList>
            <person name="Noh H."/>
        </authorList>
    </citation>
    <scope>NUCLEOTIDE SEQUENCE</scope>
    <source>
        <strain evidence="6">DUCC4014</strain>
    </source>
</reference>
<dbReference type="PANTHER" id="PTHR22589">
    <property type="entry name" value="CARNITINE O-ACYLTRANSFERASE"/>
    <property type="match status" value="1"/>
</dbReference>
<comment type="similarity">
    <text evidence="1">Belongs to the carnitine/choline acetyltransferase family.</text>
</comment>
<keyword evidence="7" id="KW-1185">Reference proteome</keyword>
<evidence type="ECO:0000313" key="7">
    <source>
        <dbReference type="Proteomes" id="UP000827549"/>
    </source>
</evidence>
<dbReference type="SUPFAM" id="SSF52777">
    <property type="entry name" value="CoA-dependent acyltransferases"/>
    <property type="match status" value="2"/>
</dbReference>
<dbReference type="PANTHER" id="PTHR22589:SF107">
    <property type="entry name" value="CHOLINE_CARNITINE ACYLTRANSFERASE DOMAIN-CONTAINING PROTEIN"/>
    <property type="match status" value="1"/>
</dbReference>
<feature type="domain" description="Choline/carnitine acyltransferase" evidence="5">
    <location>
        <begin position="49"/>
        <end position="627"/>
    </location>
</feature>
<evidence type="ECO:0000313" key="6">
    <source>
        <dbReference type="EMBL" id="WOO77517.1"/>
    </source>
</evidence>
<evidence type="ECO:0000256" key="2">
    <source>
        <dbReference type="ARBA" id="ARBA00022679"/>
    </source>
</evidence>